<reference evidence="2" key="1">
    <citation type="submission" date="2022-11" db="UniProtKB">
        <authorList>
            <consortium name="WormBaseParasite"/>
        </authorList>
    </citation>
    <scope>IDENTIFICATION</scope>
</reference>
<protein>
    <submittedName>
        <fullName evidence="2">Secreted protein</fullName>
    </submittedName>
</protein>
<organism evidence="1 2">
    <name type="scientific">Acrobeloides nanus</name>
    <dbReference type="NCBI Taxonomy" id="290746"/>
    <lineage>
        <taxon>Eukaryota</taxon>
        <taxon>Metazoa</taxon>
        <taxon>Ecdysozoa</taxon>
        <taxon>Nematoda</taxon>
        <taxon>Chromadorea</taxon>
        <taxon>Rhabditida</taxon>
        <taxon>Tylenchina</taxon>
        <taxon>Cephalobomorpha</taxon>
        <taxon>Cephaloboidea</taxon>
        <taxon>Cephalobidae</taxon>
        <taxon>Acrobeloides</taxon>
    </lineage>
</organism>
<name>A0A914CZY6_9BILA</name>
<evidence type="ECO:0000313" key="2">
    <source>
        <dbReference type="WBParaSite" id="ACRNAN_scaffold1690.g25515.t1"/>
    </source>
</evidence>
<sequence>MYRFLNVYTMLFLVGRLPRNFSHPVLALRALLSYVLLPISLSVLHEEKANDVIKAPVDKTLACPEKKNKEFRNLFSQPN</sequence>
<dbReference type="Proteomes" id="UP000887540">
    <property type="component" value="Unplaced"/>
</dbReference>
<keyword evidence="1" id="KW-1185">Reference proteome</keyword>
<evidence type="ECO:0000313" key="1">
    <source>
        <dbReference type="Proteomes" id="UP000887540"/>
    </source>
</evidence>
<proteinExistence type="predicted"/>
<accession>A0A914CZY6</accession>
<dbReference type="WBParaSite" id="ACRNAN_scaffold1690.g25515.t1">
    <property type="protein sequence ID" value="ACRNAN_scaffold1690.g25515.t1"/>
    <property type="gene ID" value="ACRNAN_scaffold1690.g25515"/>
</dbReference>
<dbReference type="AlphaFoldDB" id="A0A914CZY6"/>